<protein>
    <submittedName>
        <fullName evidence="1">Uncharacterized protein</fullName>
    </submittedName>
</protein>
<sequence>MRCQQLLNTIQAEFNNGNINLQRADVFAQNANIRGGWEVWLQLEIAHGFLNIPGNWTCEREQPYPSTNGGNPFLSYTAVGPAWGVSANRRAAARADFYLCRNAGIADDVYIELKCINQTHANPINDAWGRFEADIIKQQTLRLGNAGLNYVSMLATFGIFQQADVGGGNPTLGWFWAGGRTAYVYDVFNNQVNNQVTTLANVAQGGAPRLFLVAVSV</sequence>
<name>A0A9P1JP70_9PROT</name>
<dbReference type="AlphaFoldDB" id="A0A9P1JP70"/>
<dbReference type="EMBL" id="HE577327">
    <property type="protein sequence ID" value="CCC97122.1"/>
    <property type="molecule type" value="Genomic_DNA"/>
</dbReference>
<proteinExistence type="predicted"/>
<dbReference type="RefSeq" id="WP_014239426.1">
    <property type="nucleotide sequence ID" value="NC_016617.1"/>
</dbReference>
<accession>A0A9P1JP70</accession>
<evidence type="ECO:0000313" key="2">
    <source>
        <dbReference type="Proteomes" id="UP000007319"/>
    </source>
</evidence>
<gene>
    <name evidence="1" type="ORF">AZOBR_40291</name>
</gene>
<dbReference type="KEGG" id="abs:AZOBR_40291"/>
<organism evidence="1 2">
    <name type="scientific">Azospirillum baldaniorum</name>
    <dbReference type="NCBI Taxonomy" id="1064539"/>
    <lineage>
        <taxon>Bacteria</taxon>
        <taxon>Pseudomonadati</taxon>
        <taxon>Pseudomonadota</taxon>
        <taxon>Alphaproteobacteria</taxon>
        <taxon>Rhodospirillales</taxon>
        <taxon>Azospirillaceae</taxon>
        <taxon>Azospirillum</taxon>
    </lineage>
</organism>
<dbReference type="Proteomes" id="UP000007319">
    <property type="component" value="Chromosome"/>
</dbReference>
<keyword evidence="2" id="KW-1185">Reference proteome</keyword>
<evidence type="ECO:0000313" key="1">
    <source>
        <dbReference type="EMBL" id="CCC97122.1"/>
    </source>
</evidence>
<reference evidence="1 2" key="1">
    <citation type="journal article" date="2011" name="PLoS Genet.">
        <title>Azospirillum genomes reveal transition of bacteria from aquatic to terrestrial environments.</title>
        <authorList>
            <person name="Wisniewski-Dye F."/>
            <person name="Borziak K."/>
            <person name="Khalsa-Moyers G."/>
            <person name="Alexandre G."/>
            <person name="Sukharnikov L.O."/>
            <person name="Wuichet K."/>
            <person name="Hurst G.B."/>
            <person name="McDonald W.H."/>
            <person name="Robertson J.S."/>
            <person name="Barbe V."/>
            <person name="Calteau A."/>
            <person name="Rouy Z."/>
            <person name="Mangenot S."/>
            <person name="Prigent-Combaret C."/>
            <person name="Normand P."/>
            <person name="Boyer M."/>
            <person name="Siguier P."/>
            <person name="Dessaux Y."/>
            <person name="Elmerich C."/>
            <person name="Condemine G."/>
            <person name="Krishnen G."/>
            <person name="Kennedy I."/>
            <person name="Paterson A.H."/>
            <person name="Gonzalez V."/>
            <person name="Mavingui P."/>
            <person name="Zhulin I.B."/>
        </authorList>
    </citation>
    <scope>NUCLEOTIDE SEQUENCE [LARGE SCALE GENOMIC DNA]</scope>
    <source>
        <strain evidence="1 2">Sp245</strain>
    </source>
</reference>